<dbReference type="Proteomes" id="UP001305647">
    <property type="component" value="Unassembled WGS sequence"/>
</dbReference>
<sequence length="334" mass="36820">MEEQVSLLLEQIGNADRGPKGLRHLWMQAQQSAEGSPERILLEEGGFEAWFAYICAKRGSEIRSHFAGKAACRDLVADLKTRPADYLRRLAKAVTNGIDPAVKERVGKLMSQRPHKRRTTNESGETSPTADSPSPTPRPDSVDSPAAAAVVDFPRYPAENEWVLVNASLDAIGLFPVEFSDAIKRIPHPKDQNKLAAAISMTFPTTPFADRMGCQMTIEIAENQVEWIAAKLFNLRVETTEGLRYIRMSEGGAHVLPNPDLLIRGCPFDQISLFGSKMQHAIMASPLSQDDIKRRAHQARAVSMVLHHNASDGAKICLSLGLWAGGEIKKQLYT</sequence>
<evidence type="ECO:0000313" key="3">
    <source>
        <dbReference type="Proteomes" id="UP001305647"/>
    </source>
</evidence>
<accession>A0AAN6SWY1</accession>
<reference evidence="2" key="2">
    <citation type="submission" date="2023-05" db="EMBL/GenBank/DDBJ databases">
        <authorList>
            <consortium name="Lawrence Berkeley National Laboratory"/>
            <person name="Steindorff A."/>
            <person name="Hensen N."/>
            <person name="Bonometti L."/>
            <person name="Westerberg I."/>
            <person name="Brannstrom I.O."/>
            <person name="Guillou S."/>
            <person name="Cros-Aarteil S."/>
            <person name="Calhoun S."/>
            <person name="Haridas S."/>
            <person name="Kuo A."/>
            <person name="Mondo S."/>
            <person name="Pangilinan J."/>
            <person name="Riley R."/>
            <person name="Labutti K."/>
            <person name="Andreopoulos B."/>
            <person name="Lipzen A."/>
            <person name="Chen C."/>
            <person name="Yanf M."/>
            <person name="Daum C."/>
            <person name="Ng V."/>
            <person name="Clum A."/>
            <person name="Ohm R."/>
            <person name="Martin F."/>
            <person name="Silar P."/>
            <person name="Natvig D."/>
            <person name="Lalanne C."/>
            <person name="Gautier V."/>
            <person name="Ament-Velasquez S.L."/>
            <person name="Kruys A."/>
            <person name="Hutchinson M.I."/>
            <person name="Powell A.J."/>
            <person name="Barry K."/>
            <person name="Miller A.N."/>
            <person name="Grigoriev I.V."/>
            <person name="Debuchy R."/>
            <person name="Gladieux P."/>
            <person name="Thoren M.H."/>
            <person name="Johannesson H."/>
        </authorList>
    </citation>
    <scope>NUCLEOTIDE SEQUENCE</scope>
    <source>
        <strain evidence="2">CBS 757.83</strain>
    </source>
</reference>
<gene>
    <name evidence="2" type="ORF">N658DRAFT_435146</name>
</gene>
<keyword evidence="3" id="KW-1185">Reference proteome</keyword>
<reference evidence="2" key="1">
    <citation type="journal article" date="2023" name="Mol. Phylogenet. Evol.">
        <title>Genome-scale phylogeny and comparative genomics of the fungal order Sordariales.</title>
        <authorList>
            <person name="Hensen N."/>
            <person name="Bonometti L."/>
            <person name="Westerberg I."/>
            <person name="Brannstrom I.O."/>
            <person name="Guillou S."/>
            <person name="Cros-Aarteil S."/>
            <person name="Calhoun S."/>
            <person name="Haridas S."/>
            <person name="Kuo A."/>
            <person name="Mondo S."/>
            <person name="Pangilinan J."/>
            <person name="Riley R."/>
            <person name="LaButti K."/>
            <person name="Andreopoulos B."/>
            <person name="Lipzen A."/>
            <person name="Chen C."/>
            <person name="Yan M."/>
            <person name="Daum C."/>
            <person name="Ng V."/>
            <person name="Clum A."/>
            <person name="Steindorff A."/>
            <person name="Ohm R.A."/>
            <person name="Martin F."/>
            <person name="Silar P."/>
            <person name="Natvig D.O."/>
            <person name="Lalanne C."/>
            <person name="Gautier V."/>
            <person name="Ament-Velasquez S.L."/>
            <person name="Kruys A."/>
            <person name="Hutchinson M.I."/>
            <person name="Powell A.J."/>
            <person name="Barry K."/>
            <person name="Miller A.N."/>
            <person name="Grigoriev I.V."/>
            <person name="Debuchy R."/>
            <person name="Gladieux P."/>
            <person name="Hiltunen Thoren M."/>
            <person name="Johannesson H."/>
        </authorList>
    </citation>
    <scope>NUCLEOTIDE SEQUENCE</scope>
    <source>
        <strain evidence="2">CBS 757.83</strain>
    </source>
</reference>
<organism evidence="2 3">
    <name type="scientific">Parathielavia hyrcaniae</name>
    <dbReference type="NCBI Taxonomy" id="113614"/>
    <lineage>
        <taxon>Eukaryota</taxon>
        <taxon>Fungi</taxon>
        <taxon>Dikarya</taxon>
        <taxon>Ascomycota</taxon>
        <taxon>Pezizomycotina</taxon>
        <taxon>Sordariomycetes</taxon>
        <taxon>Sordariomycetidae</taxon>
        <taxon>Sordariales</taxon>
        <taxon>Chaetomiaceae</taxon>
        <taxon>Parathielavia</taxon>
    </lineage>
</organism>
<proteinExistence type="predicted"/>
<comment type="caution">
    <text evidence="2">The sequence shown here is derived from an EMBL/GenBank/DDBJ whole genome shotgun (WGS) entry which is preliminary data.</text>
</comment>
<evidence type="ECO:0000313" key="2">
    <source>
        <dbReference type="EMBL" id="KAK4096895.1"/>
    </source>
</evidence>
<evidence type="ECO:0000256" key="1">
    <source>
        <dbReference type="SAM" id="MobiDB-lite"/>
    </source>
</evidence>
<dbReference type="AlphaFoldDB" id="A0AAN6SWY1"/>
<name>A0AAN6SWY1_9PEZI</name>
<dbReference type="EMBL" id="MU863692">
    <property type="protein sequence ID" value="KAK4096895.1"/>
    <property type="molecule type" value="Genomic_DNA"/>
</dbReference>
<feature type="region of interest" description="Disordered" evidence="1">
    <location>
        <begin position="104"/>
        <end position="145"/>
    </location>
</feature>
<protein>
    <submittedName>
        <fullName evidence="2">Uncharacterized protein</fullName>
    </submittedName>
</protein>